<evidence type="ECO:0000313" key="9">
    <source>
        <dbReference type="Proteomes" id="UP001230051"/>
    </source>
</evidence>
<dbReference type="EMBL" id="JAGXEW010000007">
    <property type="protein sequence ID" value="KAK1169841.1"/>
    <property type="molecule type" value="Genomic_DNA"/>
</dbReference>
<evidence type="ECO:0000259" key="7">
    <source>
        <dbReference type="PROSITE" id="PS50913"/>
    </source>
</evidence>
<accession>A0AAD8LKF4</accession>
<dbReference type="InterPro" id="IPR032023">
    <property type="entry name" value="GCC2_Rab_bind"/>
</dbReference>
<keyword evidence="3" id="KW-0597">Phosphoprotein</keyword>
<keyword evidence="2" id="KW-0963">Cytoplasm</keyword>
<feature type="domain" description="GRIP" evidence="7">
    <location>
        <begin position="1791"/>
        <end position="1841"/>
    </location>
</feature>
<evidence type="ECO:0000256" key="3">
    <source>
        <dbReference type="ARBA" id="ARBA00022553"/>
    </source>
</evidence>
<dbReference type="PANTHER" id="PTHR18902">
    <property type="entry name" value="NUCLEAR MITOTIC APPARATUS PROTEIN 1-RELATED"/>
    <property type="match status" value="1"/>
</dbReference>
<dbReference type="Pfam" id="PF16704">
    <property type="entry name" value="Rab_bind"/>
    <property type="match status" value="1"/>
</dbReference>
<evidence type="ECO:0000256" key="4">
    <source>
        <dbReference type="ARBA" id="ARBA00023054"/>
    </source>
</evidence>
<organism evidence="8 9">
    <name type="scientific">Acipenser oxyrinchus oxyrinchus</name>
    <dbReference type="NCBI Taxonomy" id="40147"/>
    <lineage>
        <taxon>Eukaryota</taxon>
        <taxon>Metazoa</taxon>
        <taxon>Chordata</taxon>
        <taxon>Craniata</taxon>
        <taxon>Vertebrata</taxon>
        <taxon>Euteleostomi</taxon>
        <taxon>Actinopterygii</taxon>
        <taxon>Chondrostei</taxon>
        <taxon>Acipenseriformes</taxon>
        <taxon>Acipenseridae</taxon>
        <taxon>Acipenser</taxon>
    </lineage>
</organism>
<feature type="coiled-coil region" evidence="5">
    <location>
        <begin position="748"/>
        <end position="935"/>
    </location>
</feature>
<protein>
    <submittedName>
        <fullName evidence="8">GRIP and coiled-coil domain-containing protein 2-like</fullName>
    </submittedName>
</protein>
<dbReference type="GO" id="GO:0034499">
    <property type="term" value="P:late endosome to Golgi transport"/>
    <property type="evidence" value="ECO:0007669"/>
    <property type="project" value="TreeGrafter"/>
</dbReference>
<gene>
    <name evidence="8" type="primary">GCC2</name>
    <name evidence="8" type="ORF">AOXY_G8731</name>
</gene>
<feature type="region of interest" description="Disordered" evidence="6">
    <location>
        <begin position="140"/>
        <end position="164"/>
    </location>
</feature>
<evidence type="ECO:0000256" key="1">
    <source>
        <dbReference type="ARBA" id="ARBA00004496"/>
    </source>
</evidence>
<keyword evidence="9" id="KW-1185">Reference proteome</keyword>
<feature type="coiled-coil region" evidence="5">
    <location>
        <begin position="1250"/>
        <end position="1494"/>
    </location>
</feature>
<dbReference type="InterPro" id="IPR051841">
    <property type="entry name" value="MT-Golgi_org_protein"/>
</dbReference>
<dbReference type="SMART" id="SM00755">
    <property type="entry name" value="Grip"/>
    <property type="match status" value="1"/>
</dbReference>
<dbReference type="InterPro" id="IPR000237">
    <property type="entry name" value="GRIP_dom"/>
</dbReference>
<feature type="region of interest" description="Disordered" evidence="6">
    <location>
        <begin position="1"/>
        <end position="22"/>
    </location>
</feature>
<dbReference type="FunFam" id="1.10.220.60:FF:000003">
    <property type="entry name" value="GRIP and coiled-coil domain-containing protein 2"/>
    <property type="match status" value="1"/>
</dbReference>
<dbReference type="Gene3D" id="1.10.287.1490">
    <property type="match status" value="1"/>
</dbReference>
<sequence>MEDSNPDSAASPATPGTGKSKLDTLSKEDLIKFTKKQVVVLQKVKARCADLEQEVEKLKKKSSGGADEAIIQELTERMDAVLLEKAETQQRLVLLRKENEKAKQEAKDALDKVTELQKQLDLSNVEHLKKIEDVKHELETVHSKHKEEAADFQKHLQESSKKEQMLAAQVRQQLGHQNEVKELEEQFKLIRQKYEDQLSSLQQQLISSEEERRRETTMLKENQEAAIAECQKEIESLHGELLKIRTAHQEEVKELVDQLESAALEHEQERYRLLQVNEDLAEQLDQKENSLQDVEEEEETGIEWVKKHSEPLASGEQGEDEVINLKRMLKDLQSQHSILQDELTYLSNMKTGLELELQQAKDEFLREKEELEFNINELQLCNEDNDSIATKCKSDLQTTNDHWEMALNQHEQELQVLKQRHQKEIVALEQTLLSTAEKEKGKALLEIQNLKEECEKLSIEKDEAVDSYEKTMEILRNVQSELGDTTGNFVKQYNAMKESNAAEIHELQQKLRVAFNEKDKLLERINNLESEAKSQQDTFEELKLSESDWQNKKQELLSIQHHKDTALRELEEKLAALNLEKDDVLTALKHSEVEVKKLRDAFSTEQAQCVEFRQKLENLTKDKTQIKALEEELTNLKKERDNLQEELHLVRSDRDSLSKFKDEIGDLEKSSQAVSEEKERLRNDFEEKLQQLTELQHRLEDLTKDKAQLHQRLDEAEMQLGTTFADKENIAHQLKILESKLTVTCLEKEQKCSDLKALEEDLTNLKNERDHLQEELKLARSDSNNLYKLKGETGDLEKSLQAVSQEKESLRKDLEEKQQQLTDFQHRLEYLTKDNTQLQQRLDEAEIQMGANAAEKESISHQLEILENKVAALCLEKEQKCSDLKALEEDLTNLKKERDETGNLEKSLQAVSEEKESFRKDLEDKQQQLAEVRVHIFNYLQQEAGIEVFSNNDQEVEDISVLVQKLWDKVMEGKRSALLQSDERIAQLQDDIEKLREEGRLQEVELLSFNDDLSKERTLLKENLEEVLTDKEGLQRDLLEMKSRNEKMRVENEALLAQIEAVSEKLKKIEKEKNDEIDQTDQQVVGDDEREKLLRLLAEKESELSNLQGEIASLQESKQNSSPAEEVIRELTDKIGNLEKEHKEKHEKMNKIKAVAVKAKKELDTTRKEVQVLKEELELVKTERERLSGSVKDVIQAAESYKNLLAEYDKQAEQLDLEKERADNCDRQIGELTKHLQAAVLQKDQLISEKEDQLTCLETLQMNVKQLEAQIVELQKGKSAVEKELDGEKLLKEHKIKDHSTSLKEIEDLQRHLQKQNQQLQQAVQELEILRKDAQQSSLMDMEMADYERLVKELNQNISDKESKIEEYEGEIKIQKQRQETLQEEISSLKSCLDQTEDKNTKIKQLLVKTKKELADAKKSEANQLAIQSSLKGELEASQQQLEDYKIQCADLTAERHKLQEQLRSMSDQLQHAKSAFQQKIATLQEECTAAKAEQVSTASEFESYKVRVHNVLKQQKHKSTSQNEKDAATQERECMERMVDQLKAKLQDTQHSLQANVNELQALQSEHDTLLERHNKMLQETVAKEAELREKLRSIQSENMVLKSEHAQTLSHLTDQNEALRNSFREQMCHLQEDHRKTVETLQQQVSKVEAQLFQLQKEASTTSPVPVQQTRKMLQERKNADLPLFDLQSMAREEGEGMETTETESVSSSGTHIPSLELLLNSPEPKMEPLMWQAEPTKEELAQELNTATKSIEHMNGLLHDTEATNAILMEQITLLKSEVRRLERNQEREKSVANLEYLKNVLLQFIFLKSGSERQALLPVIHTMLQLSPEERGKLSAIAQGEEEAAVASRSSGWTSYLHSWSGIR</sequence>
<feature type="coiled-coil region" evidence="5">
    <location>
        <begin position="1519"/>
        <end position="1606"/>
    </location>
</feature>
<feature type="coiled-coil region" evidence="5">
    <location>
        <begin position="978"/>
        <end position="1225"/>
    </location>
</feature>
<dbReference type="Gene3D" id="1.10.220.60">
    <property type="entry name" value="GRIP domain"/>
    <property type="match status" value="1"/>
</dbReference>
<name>A0AAD8LKF4_ACIOX</name>
<dbReference type="PANTHER" id="PTHR18902:SF25">
    <property type="entry name" value="GRIP AND COILED-COIL DOMAIN-CONTAINING PROTEIN 2"/>
    <property type="match status" value="1"/>
</dbReference>
<evidence type="ECO:0000256" key="5">
    <source>
        <dbReference type="SAM" id="Coils"/>
    </source>
</evidence>
<keyword evidence="4 5" id="KW-0175">Coiled coil</keyword>
<evidence type="ECO:0000256" key="2">
    <source>
        <dbReference type="ARBA" id="ARBA00022490"/>
    </source>
</evidence>
<dbReference type="Gene3D" id="1.20.5.1160">
    <property type="entry name" value="Vasodilator-stimulated phosphoprotein"/>
    <property type="match status" value="1"/>
</dbReference>
<feature type="coiled-coil region" evidence="5">
    <location>
        <begin position="1633"/>
        <end position="1660"/>
    </location>
</feature>
<dbReference type="PROSITE" id="PS50913">
    <property type="entry name" value="GRIP"/>
    <property type="match status" value="1"/>
</dbReference>
<comment type="caution">
    <text evidence="8">The sequence shown here is derived from an EMBL/GenBank/DDBJ whole genome shotgun (WGS) entry which is preliminary data.</text>
</comment>
<dbReference type="GO" id="GO:0005794">
    <property type="term" value="C:Golgi apparatus"/>
    <property type="evidence" value="ECO:0007669"/>
    <property type="project" value="TreeGrafter"/>
</dbReference>
<dbReference type="Proteomes" id="UP001230051">
    <property type="component" value="Unassembled WGS sequence"/>
</dbReference>
<reference evidence="8" key="1">
    <citation type="submission" date="2022-02" db="EMBL/GenBank/DDBJ databases">
        <title>Atlantic sturgeon de novo genome assembly.</title>
        <authorList>
            <person name="Stock M."/>
            <person name="Klopp C."/>
            <person name="Guiguen Y."/>
            <person name="Cabau C."/>
            <person name="Parinello H."/>
            <person name="Santidrian Yebra-Pimentel E."/>
            <person name="Kuhl H."/>
            <person name="Dirks R.P."/>
            <person name="Guessner J."/>
            <person name="Wuertz S."/>
            <person name="Du K."/>
            <person name="Schartl M."/>
        </authorList>
    </citation>
    <scope>NUCLEOTIDE SEQUENCE</scope>
    <source>
        <strain evidence="8">STURGEONOMICS-FGT-2020</strain>
        <tissue evidence="8">Whole blood</tissue>
    </source>
</reference>
<evidence type="ECO:0000256" key="6">
    <source>
        <dbReference type="SAM" id="MobiDB-lite"/>
    </source>
</evidence>
<dbReference type="Pfam" id="PF01465">
    <property type="entry name" value="GRIP"/>
    <property type="match status" value="1"/>
</dbReference>
<comment type="subcellular location">
    <subcellularLocation>
        <location evidence="1">Cytoplasm</location>
    </subcellularLocation>
</comment>
<feature type="coiled-coil region" evidence="5">
    <location>
        <begin position="612"/>
        <end position="719"/>
    </location>
</feature>
<evidence type="ECO:0000313" key="8">
    <source>
        <dbReference type="EMBL" id="KAK1169841.1"/>
    </source>
</evidence>
<feature type="coiled-coil region" evidence="5">
    <location>
        <begin position="1768"/>
        <end position="1795"/>
    </location>
</feature>
<proteinExistence type="predicted"/>